<evidence type="ECO:0000256" key="1">
    <source>
        <dbReference type="ARBA" id="ARBA00022723"/>
    </source>
</evidence>
<accession>A0A813YUX2</accession>
<evidence type="ECO:0000313" key="4">
    <source>
        <dbReference type="EMBL" id="CAF0889073.1"/>
    </source>
</evidence>
<dbReference type="PROSITE" id="PS50222">
    <property type="entry name" value="EF_HAND_2"/>
    <property type="match status" value="1"/>
</dbReference>
<dbReference type="Proteomes" id="UP000681722">
    <property type="component" value="Unassembled WGS sequence"/>
</dbReference>
<dbReference type="InterPro" id="IPR002048">
    <property type="entry name" value="EF_hand_dom"/>
</dbReference>
<evidence type="ECO:0000259" key="3">
    <source>
        <dbReference type="PROSITE" id="PS50222"/>
    </source>
</evidence>
<gene>
    <name evidence="4" type="ORF">GPM918_LOCUS8023</name>
    <name evidence="5" type="ORF">SRO942_LOCUS8023</name>
</gene>
<dbReference type="InterPro" id="IPR011992">
    <property type="entry name" value="EF-hand-dom_pair"/>
</dbReference>
<keyword evidence="2" id="KW-0677">Repeat</keyword>
<reference evidence="4" key="1">
    <citation type="submission" date="2021-02" db="EMBL/GenBank/DDBJ databases">
        <authorList>
            <person name="Nowell W R."/>
        </authorList>
    </citation>
    <scope>NUCLEOTIDE SEQUENCE</scope>
</reference>
<evidence type="ECO:0000313" key="6">
    <source>
        <dbReference type="Proteomes" id="UP000663829"/>
    </source>
</evidence>
<dbReference type="GO" id="GO:0005509">
    <property type="term" value="F:calcium ion binding"/>
    <property type="evidence" value="ECO:0007669"/>
    <property type="project" value="InterPro"/>
</dbReference>
<dbReference type="Gene3D" id="1.10.238.10">
    <property type="entry name" value="EF-hand"/>
    <property type="match status" value="1"/>
</dbReference>
<dbReference type="InterPro" id="IPR028846">
    <property type="entry name" value="Recoverin"/>
</dbReference>
<keyword evidence="6" id="KW-1185">Reference proteome</keyword>
<comment type="caution">
    <text evidence="4">The sequence shown here is derived from an EMBL/GenBank/DDBJ whole genome shotgun (WGS) entry which is preliminary data.</text>
</comment>
<proteinExistence type="predicted"/>
<protein>
    <recommendedName>
        <fullName evidence="3">EF-hand domain-containing protein</fullName>
    </recommendedName>
</protein>
<dbReference type="Proteomes" id="UP000663829">
    <property type="component" value="Unassembled WGS sequence"/>
</dbReference>
<dbReference type="SMART" id="SM00054">
    <property type="entry name" value="EFh"/>
    <property type="match status" value="2"/>
</dbReference>
<keyword evidence="1" id="KW-0479">Metal-binding</keyword>
<dbReference type="EMBL" id="CAJOBC010001357">
    <property type="protein sequence ID" value="CAF3673753.1"/>
    <property type="molecule type" value="Genomic_DNA"/>
</dbReference>
<dbReference type="PANTHER" id="PTHR23055">
    <property type="entry name" value="CALCIUM BINDING PROTEINS"/>
    <property type="match status" value="1"/>
</dbReference>
<dbReference type="Pfam" id="PF13499">
    <property type="entry name" value="EF-hand_7"/>
    <property type="match status" value="1"/>
</dbReference>
<organism evidence="4 6">
    <name type="scientific">Didymodactylos carnosus</name>
    <dbReference type="NCBI Taxonomy" id="1234261"/>
    <lineage>
        <taxon>Eukaryota</taxon>
        <taxon>Metazoa</taxon>
        <taxon>Spiralia</taxon>
        <taxon>Gnathifera</taxon>
        <taxon>Rotifera</taxon>
        <taxon>Eurotatoria</taxon>
        <taxon>Bdelloidea</taxon>
        <taxon>Philodinida</taxon>
        <taxon>Philodinidae</taxon>
        <taxon>Didymodactylos</taxon>
    </lineage>
</organism>
<name>A0A813YUX2_9BILA</name>
<dbReference type="AlphaFoldDB" id="A0A813YUX2"/>
<evidence type="ECO:0000313" key="5">
    <source>
        <dbReference type="EMBL" id="CAF3673753.1"/>
    </source>
</evidence>
<dbReference type="EMBL" id="CAJNOQ010001357">
    <property type="protein sequence ID" value="CAF0889073.1"/>
    <property type="molecule type" value="Genomic_DNA"/>
</dbReference>
<feature type="domain" description="EF-hand" evidence="3">
    <location>
        <begin position="14"/>
        <end position="49"/>
    </location>
</feature>
<dbReference type="SUPFAM" id="SSF47473">
    <property type="entry name" value="EF-hand"/>
    <property type="match status" value="1"/>
</dbReference>
<dbReference type="OrthoDB" id="191686at2759"/>
<dbReference type="PANTHER" id="PTHR23055:SF167">
    <property type="entry name" value="EF-HAND DOMAIN-CONTAINING PROTEIN"/>
    <property type="match status" value="1"/>
</dbReference>
<sequence length="108" mass="12642">MDYILTLSVLCRGTVDDKLRWIFRFYDITGDGQLSRESFADIIRSLYDLIGPTVQPRVQESDIQKHIDEIFEHVDPLQVEQITAEDFIEYCKRRPQLIDSIQSLSSTF</sequence>
<dbReference type="PRINTS" id="PR00450">
    <property type="entry name" value="RECOVERIN"/>
</dbReference>
<evidence type="ECO:0000256" key="2">
    <source>
        <dbReference type="ARBA" id="ARBA00022737"/>
    </source>
</evidence>